<name>A0A9R1C2X3_TRITD</name>
<dbReference type="GO" id="GO:0016020">
    <property type="term" value="C:membrane"/>
    <property type="evidence" value="ECO:0007669"/>
    <property type="project" value="UniProtKB-SubCell"/>
</dbReference>
<dbReference type="GO" id="GO:0004672">
    <property type="term" value="F:protein kinase activity"/>
    <property type="evidence" value="ECO:0007669"/>
    <property type="project" value="InterPro"/>
</dbReference>
<feature type="transmembrane region" description="Helical" evidence="10">
    <location>
        <begin position="297"/>
        <end position="320"/>
    </location>
</feature>
<dbReference type="PROSITE" id="PS50011">
    <property type="entry name" value="PROTEIN_KINASE_DOM"/>
    <property type="match status" value="1"/>
</dbReference>
<gene>
    <name evidence="13" type="ORF">TRITD_7Bv1G162470</name>
</gene>
<dbReference type="Pfam" id="PF13855">
    <property type="entry name" value="LRR_8"/>
    <property type="match status" value="1"/>
</dbReference>
<evidence type="ECO:0000256" key="7">
    <source>
        <dbReference type="ARBA" id="ARBA00023136"/>
    </source>
</evidence>
<feature type="chain" id="PRO_5040515141" description="Protein kinase domain-containing protein" evidence="11">
    <location>
        <begin position="24"/>
        <end position="667"/>
    </location>
</feature>
<proteinExistence type="predicted"/>
<evidence type="ECO:0000256" key="1">
    <source>
        <dbReference type="ARBA" id="ARBA00004370"/>
    </source>
</evidence>
<dbReference type="Proteomes" id="UP000324705">
    <property type="component" value="Chromosome 7B"/>
</dbReference>
<dbReference type="InterPro" id="IPR032675">
    <property type="entry name" value="LRR_dom_sf"/>
</dbReference>
<evidence type="ECO:0000313" key="13">
    <source>
        <dbReference type="EMBL" id="VAI90420.1"/>
    </source>
</evidence>
<dbReference type="AlphaFoldDB" id="A0A9R1C2X3"/>
<keyword evidence="4 11" id="KW-0732">Signal</keyword>
<feature type="signal peptide" evidence="11">
    <location>
        <begin position="1"/>
        <end position="23"/>
    </location>
</feature>
<dbReference type="SUPFAM" id="SSF52058">
    <property type="entry name" value="L domain-like"/>
    <property type="match status" value="1"/>
</dbReference>
<dbReference type="SUPFAM" id="SSF56112">
    <property type="entry name" value="Protein kinase-like (PK-like)"/>
    <property type="match status" value="1"/>
</dbReference>
<dbReference type="InterPro" id="IPR001245">
    <property type="entry name" value="Ser-Thr/Tyr_kinase_cat_dom"/>
</dbReference>
<evidence type="ECO:0000256" key="3">
    <source>
        <dbReference type="ARBA" id="ARBA00022692"/>
    </source>
</evidence>
<dbReference type="Gramene" id="TRITD7Bv1G162470.6">
    <property type="protein sequence ID" value="TRITD7Bv1G162470.6"/>
    <property type="gene ID" value="TRITD7Bv1G162470"/>
</dbReference>
<evidence type="ECO:0000256" key="11">
    <source>
        <dbReference type="SAM" id="SignalP"/>
    </source>
</evidence>
<evidence type="ECO:0000256" key="10">
    <source>
        <dbReference type="SAM" id="Phobius"/>
    </source>
</evidence>
<keyword evidence="5" id="KW-0677">Repeat</keyword>
<protein>
    <recommendedName>
        <fullName evidence="12">Protein kinase domain-containing protein</fullName>
    </recommendedName>
</protein>
<dbReference type="GO" id="GO:0005524">
    <property type="term" value="F:ATP binding"/>
    <property type="evidence" value="ECO:0007669"/>
    <property type="project" value="InterPro"/>
</dbReference>
<organism evidence="13 14">
    <name type="scientific">Triticum turgidum subsp. durum</name>
    <name type="common">Durum wheat</name>
    <name type="synonym">Triticum durum</name>
    <dbReference type="NCBI Taxonomy" id="4567"/>
    <lineage>
        <taxon>Eukaryota</taxon>
        <taxon>Viridiplantae</taxon>
        <taxon>Streptophyta</taxon>
        <taxon>Embryophyta</taxon>
        <taxon>Tracheophyta</taxon>
        <taxon>Spermatophyta</taxon>
        <taxon>Magnoliopsida</taxon>
        <taxon>Liliopsida</taxon>
        <taxon>Poales</taxon>
        <taxon>Poaceae</taxon>
        <taxon>BOP clade</taxon>
        <taxon>Pooideae</taxon>
        <taxon>Triticodae</taxon>
        <taxon>Triticeae</taxon>
        <taxon>Triticinae</taxon>
        <taxon>Triticum</taxon>
    </lineage>
</organism>
<keyword evidence="7 10" id="KW-0472">Membrane</keyword>
<evidence type="ECO:0000256" key="5">
    <source>
        <dbReference type="ARBA" id="ARBA00022737"/>
    </source>
</evidence>
<dbReference type="Gene3D" id="1.10.510.10">
    <property type="entry name" value="Transferase(Phosphotransferase) domain 1"/>
    <property type="match status" value="1"/>
</dbReference>
<dbReference type="PANTHER" id="PTHR48007:SF31">
    <property type="entry name" value="PROTEIN KINASE DOMAIN-CONTAINING PROTEIN"/>
    <property type="match status" value="1"/>
</dbReference>
<dbReference type="Pfam" id="PF07714">
    <property type="entry name" value="PK_Tyr_Ser-Thr"/>
    <property type="match status" value="1"/>
</dbReference>
<evidence type="ECO:0000256" key="8">
    <source>
        <dbReference type="ARBA" id="ARBA00023170"/>
    </source>
</evidence>
<comment type="subcellular location">
    <subcellularLocation>
        <location evidence="1">Membrane</location>
    </subcellularLocation>
</comment>
<evidence type="ECO:0000313" key="14">
    <source>
        <dbReference type="Proteomes" id="UP000324705"/>
    </source>
</evidence>
<dbReference type="PANTHER" id="PTHR48007">
    <property type="entry name" value="LEUCINE-RICH REPEAT RECEPTOR-LIKE PROTEIN KINASE PXC1"/>
    <property type="match status" value="1"/>
</dbReference>
<dbReference type="Gene3D" id="3.80.10.10">
    <property type="entry name" value="Ribonuclease Inhibitor"/>
    <property type="match status" value="1"/>
</dbReference>
<dbReference type="InterPro" id="IPR011009">
    <property type="entry name" value="Kinase-like_dom_sf"/>
</dbReference>
<dbReference type="Pfam" id="PF00560">
    <property type="entry name" value="LRR_1"/>
    <property type="match status" value="2"/>
</dbReference>
<evidence type="ECO:0000256" key="4">
    <source>
        <dbReference type="ARBA" id="ARBA00022729"/>
    </source>
</evidence>
<feature type="domain" description="Protein kinase" evidence="12">
    <location>
        <begin position="332"/>
        <end position="635"/>
    </location>
</feature>
<dbReference type="InterPro" id="IPR000719">
    <property type="entry name" value="Prot_kinase_dom"/>
</dbReference>
<dbReference type="PRINTS" id="PR00019">
    <property type="entry name" value="LEURICHRPT"/>
</dbReference>
<sequence>MAALAAAAAFAGLLLALAPVVGADTDAAGVSALGNLYTSWNSPAQLVGWSAAGGGDPCGAAWMGVSCSGSAITSINLSGMGLNGTLGYLLPSLVALTTMDLSNNSLHDVIPYQLPPNLIHLNLARNNFSGNIPYSISNILSLGYLNVSHNSLFQEIGELFGGLNSLSVLDLSFNNLSGNLPVSFVSLSNLSSLYMQNNQLSGTVNVLSNLSLTTLNIANNNFSGLIPGELSSIPDLSAGGNSFINMPASPPPIIMPPSESPLAQPDRPRVPTTFPNGPEDEIPIDEGDKKQGRQTGLLVGLAVGSVAAASCILFALVFCLHSVHKRKDGGTSELKDFVGALAVNIDRDSNNNIHLDSPVAASVLQRPIGTPERAYGVNSSPAKKIKVPGSAALSLYEEDHFLEVVSNISRLRHPNIVSLTGYCADHGQRLLVYEHIGNGTLHEMLHFSDEANKSLSWNARVRIALGTARALEYLHEVCLPPVVHRNLKSSNILLDEECSPHLSDSGLAAFSPNPEREVSTEVLGSLGYSAPEFAMSGTHTVKSDVYSFGVVMLELLTGRKPLDRSRERSEQSLVGWAIPQLHDIDALAKMVDPAMDGMYPAKSLSRFADIIALSVQPEPEFRPPISEVVQQLVRLMQRASMLRRQSGDDLGSSYRAPEREGGAWDAV</sequence>
<accession>A0A9R1C2X3</accession>
<evidence type="ECO:0000256" key="2">
    <source>
        <dbReference type="ARBA" id="ARBA00022614"/>
    </source>
</evidence>
<dbReference type="EMBL" id="LT934124">
    <property type="protein sequence ID" value="VAI90420.1"/>
    <property type="molecule type" value="Genomic_DNA"/>
</dbReference>
<keyword evidence="3 10" id="KW-0812">Transmembrane</keyword>
<dbReference type="InterPro" id="IPR001611">
    <property type="entry name" value="Leu-rich_rpt"/>
</dbReference>
<dbReference type="FunFam" id="3.80.10.10:FF:000062">
    <property type="entry name" value="protein STRUBBELIG-RECEPTOR FAMILY 3"/>
    <property type="match status" value="1"/>
</dbReference>
<dbReference type="FunFam" id="1.10.510.10:FF:000095">
    <property type="entry name" value="protein STRUBBELIG-RECEPTOR FAMILY 8"/>
    <property type="match status" value="1"/>
</dbReference>
<keyword evidence="14" id="KW-1185">Reference proteome</keyword>
<dbReference type="InterPro" id="IPR046959">
    <property type="entry name" value="PRK1-6/SRF4-like"/>
</dbReference>
<evidence type="ECO:0000259" key="12">
    <source>
        <dbReference type="PROSITE" id="PS50011"/>
    </source>
</evidence>
<reference evidence="13 14" key="1">
    <citation type="submission" date="2017-09" db="EMBL/GenBank/DDBJ databases">
        <authorList>
            <consortium name="International Durum Wheat Genome Sequencing Consortium (IDWGSC)"/>
            <person name="Milanesi L."/>
        </authorList>
    </citation>
    <scope>NUCLEOTIDE SEQUENCE [LARGE SCALE GENOMIC DNA]</scope>
    <source>
        <strain evidence="14">cv. Svevo</strain>
    </source>
</reference>
<keyword evidence="2" id="KW-0433">Leucine-rich repeat</keyword>
<evidence type="ECO:0000256" key="6">
    <source>
        <dbReference type="ARBA" id="ARBA00022989"/>
    </source>
</evidence>
<feature type="region of interest" description="Disordered" evidence="9">
    <location>
        <begin position="644"/>
        <end position="667"/>
    </location>
</feature>
<keyword evidence="8" id="KW-0675">Receptor</keyword>
<evidence type="ECO:0000256" key="9">
    <source>
        <dbReference type="SAM" id="MobiDB-lite"/>
    </source>
</evidence>
<feature type="compositionally biased region" description="Basic and acidic residues" evidence="9">
    <location>
        <begin position="656"/>
        <end position="667"/>
    </location>
</feature>
<dbReference type="Gene3D" id="3.30.200.20">
    <property type="entry name" value="Phosphorylase Kinase, domain 1"/>
    <property type="match status" value="1"/>
</dbReference>
<keyword evidence="6 10" id="KW-1133">Transmembrane helix</keyword>